<keyword evidence="1" id="KW-1133">Transmembrane helix</keyword>
<dbReference type="EMBL" id="QRPD01000004">
    <property type="protein sequence ID" value="RHL88560.1"/>
    <property type="molecule type" value="Genomic_DNA"/>
</dbReference>
<evidence type="ECO:0000256" key="1">
    <source>
        <dbReference type="SAM" id="Phobius"/>
    </source>
</evidence>
<sequence>MNCSHNCMMCRVWKYIKKHFKNFVIKTIIFFNMLSLMYWIVYIDYIISWQPYAIMAFNLLVLSLIGYANKDNGVDFL</sequence>
<dbReference type="Proteomes" id="UP000283325">
    <property type="component" value="Unassembled WGS sequence"/>
</dbReference>
<reference evidence="2 3" key="1">
    <citation type="submission" date="2018-08" db="EMBL/GenBank/DDBJ databases">
        <title>A genome reference for cultivated species of the human gut microbiota.</title>
        <authorList>
            <person name="Zou Y."/>
            <person name="Xue W."/>
            <person name="Luo G."/>
        </authorList>
    </citation>
    <scope>NUCLEOTIDE SEQUENCE [LARGE SCALE GENOMIC DNA]</scope>
    <source>
        <strain evidence="2 3">AF36-1BH</strain>
    </source>
</reference>
<protein>
    <submittedName>
        <fullName evidence="2">Uncharacterized protein</fullName>
    </submittedName>
</protein>
<keyword evidence="1" id="KW-0812">Transmembrane</keyword>
<feature type="transmembrane region" description="Helical" evidence="1">
    <location>
        <begin position="49"/>
        <end position="68"/>
    </location>
</feature>
<name>A0A415N136_9FIRM</name>
<accession>A0A415N136</accession>
<evidence type="ECO:0000313" key="3">
    <source>
        <dbReference type="Proteomes" id="UP000283325"/>
    </source>
</evidence>
<dbReference type="AlphaFoldDB" id="A0A415N136"/>
<feature type="transmembrane region" description="Helical" evidence="1">
    <location>
        <begin position="23"/>
        <end position="43"/>
    </location>
</feature>
<evidence type="ECO:0000313" key="2">
    <source>
        <dbReference type="EMBL" id="RHL88560.1"/>
    </source>
</evidence>
<dbReference type="RefSeq" id="WP_118427088.1">
    <property type="nucleotide sequence ID" value="NZ_QRPD01000004.1"/>
</dbReference>
<comment type="caution">
    <text evidence="2">The sequence shown here is derived from an EMBL/GenBank/DDBJ whole genome shotgun (WGS) entry which is preliminary data.</text>
</comment>
<gene>
    <name evidence="2" type="ORF">DWZ98_05905</name>
</gene>
<organism evidence="2 3">
    <name type="scientific">Dorea formicigenerans</name>
    <dbReference type="NCBI Taxonomy" id="39486"/>
    <lineage>
        <taxon>Bacteria</taxon>
        <taxon>Bacillati</taxon>
        <taxon>Bacillota</taxon>
        <taxon>Clostridia</taxon>
        <taxon>Lachnospirales</taxon>
        <taxon>Lachnospiraceae</taxon>
        <taxon>Dorea</taxon>
    </lineage>
</organism>
<proteinExistence type="predicted"/>
<keyword evidence="1" id="KW-0472">Membrane</keyword>